<reference evidence="1 2" key="1">
    <citation type="submission" date="2019-02" db="EMBL/GenBank/DDBJ databases">
        <title>Prokaryotic population dynamics and viral predation in marine succession experiment using metagenomics: the confinement effect.</title>
        <authorList>
            <person name="Haro-Moreno J.M."/>
            <person name="Rodriguez-Valera F."/>
            <person name="Lopez-Perez M."/>
        </authorList>
    </citation>
    <scope>NUCLEOTIDE SEQUENCE [LARGE SCALE GENOMIC DNA]</scope>
    <source>
        <strain evidence="1">MED-G165</strain>
    </source>
</reference>
<accession>A0A520MQZ9</accession>
<gene>
    <name evidence="1" type="ORF">EVA98_02590</name>
</gene>
<protein>
    <submittedName>
        <fullName evidence="1">Uncharacterized protein</fullName>
    </submittedName>
</protein>
<dbReference type="Proteomes" id="UP000316449">
    <property type="component" value="Unassembled WGS sequence"/>
</dbReference>
<dbReference type="PROSITE" id="PS51257">
    <property type="entry name" value="PROKAR_LIPOPROTEIN"/>
    <property type="match status" value="1"/>
</dbReference>
<comment type="caution">
    <text evidence="1">The sequence shown here is derived from an EMBL/GenBank/DDBJ whole genome shotgun (WGS) entry which is preliminary data.</text>
</comment>
<organism evidence="1 2">
    <name type="scientific">SAR86 cluster bacterium</name>
    <dbReference type="NCBI Taxonomy" id="2030880"/>
    <lineage>
        <taxon>Bacteria</taxon>
        <taxon>Pseudomonadati</taxon>
        <taxon>Pseudomonadota</taxon>
        <taxon>Gammaproteobacteria</taxon>
        <taxon>SAR86 cluster</taxon>
    </lineage>
</organism>
<proteinExistence type="predicted"/>
<sequence length="161" mass="17913">MKKSLSLLVIISLIGCSSNQVGFSSEVQYATSGARPGVEQRALSYAVESAFENVNFNVFQGKTGYVEVQGLADKDLEFIKIYITNRIITSGGRVYEEKEKSEYNVSMVINVLGGDKMGTNYYLFSTEKLVAEFTGRFSVISKDGEVIINQYLSSQQSERLR</sequence>
<evidence type="ECO:0000313" key="2">
    <source>
        <dbReference type="Proteomes" id="UP000316449"/>
    </source>
</evidence>
<dbReference type="AlphaFoldDB" id="A0A520MQZ9"/>
<evidence type="ECO:0000313" key="1">
    <source>
        <dbReference type="EMBL" id="RZO23634.1"/>
    </source>
</evidence>
<name>A0A520MQZ9_9GAMM</name>
<dbReference type="EMBL" id="SHBK01000033">
    <property type="protein sequence ID" value="RZO23634.1"/>
    <property type="molecule type" value="Genomic_DNA"/>
</dbReference>